<reference evidence="10 11" key="1">
    <citation type="submission" date="2018-07" db="EMBL/GenBank/DDBJ databases">
        <title>Genomic Encyclopedia of Type Strains, Phase IV (KMG-IV): sequencing the most valuable type-strain genomes for metagenomic binning, comparative biology and taxonomic classification.</title>
        <authorList>
            <person name="Goeker M."/>
        </authorList>
    </citation>
    <scope>NUCLEOTIDE SEQUENCE [LARGE SCALE GENOMIC DNA]</scope>
    <source>
        <strain evidence="10 11">DSM 21410</strain>
    </source>
</reference>
<evidence type="ECO:0000256" key="4">
    <source>
        <dbReference type="ARBA" id="ARBA00022679"/>
    </source>
</evidence>
<dbReference type="GO" id="GO:0006493">
    <property type="term" value="P:protein O-linked glycosylation"/>
    <property type="evidence" value="ECO:0007669"/>
    <property type="project" value="InterPro"/>
</dbReference>
<comment type="caution">
    <text evidence="10">The sequence shown here is derived from an EMBL/GenBank/DDBJ whole genome shotgun (WGS) entry which is preliminary data.</text>
</comment>
<keyword evidence="3" id="KW-0328">Glycosyltransferase</keyword>
<dbReference type="PANTHER" id="PTHR33908">
    <property type="entry name" value="MANNOSYLTRANSFERASE YKCB-RELATED"/>
    <property type="match status" value="1"/>
</dbReference>
<feature type="transmembrane region" description="Helical" evidence="8">
    <location>
        <begin position="126"/>
        <end position="149"/>
    </location>
</feature>
<dbReference type="Pfam" id="PF02366">
    <property type="entry name" value="PMT"/>
    <property type="match status" value="1"/>
</dbReference>
<evidence type="ECO:0000256" key="1">
    <source>
        <dbReference type="ARBA" id="ARBA00004651"/>
    </source>
</evidence>
<feature type="transmembrane region" description="Helical" evidence="8">
    <location>
        <begin position="257"/>
        <end position="281"/>
    </location>
</feature>
<dbReference type="GO" id="GO:0005886">
    <property type="term" value="C:plasma membrane"/>
    <property type="evidence" value="ECO:0007669"/>
    <property type="project" value="UniProtKB-SubCell"/>
</dbReference>
<feature type="transmembrane region" description="Helical" evidence="8">
    <location>
        <begin position="319"/>
        <end position="337"/>
    </location>
</feature>
<feature type="transmembrane region" description="Helical" evidence="8">
    <location>
        <begin position="161"/>
        <end position="176"/>
    </location>
</feature>
<feature type="transmembrane region" description="Helical" evidence="8">
    <location>
        <begin position="400"/>
        <end position="419"/>
    </location>
</feature>
<keyword evidence="2" id="KW-1003">Cell membrane</keyword>
<feature type="transmembrane region" description="Helical" evidence="8">
    <location>
        <begin position="89"/>
        <end position="114"/>
    </location>
</feature>
<accession>A0A368ZVV5</accession>
<dbReference type="AlphaFoldDB" id="A0A368ZVV5"/>
<dbReference type="RefSeq" id="WP_114366584.1">
    <property type="nucleotide sequence ID" value="NZ_BHZF01000007.1"/>
</dbReference>
<evidence type="ECO:0000256" key="2">
    <source>
        <dbReference type="ARBA" id="ARBA00022475"/>
    </source>
</evidence>
<protein>
    <submittedName>
        <fullName evidence="10">4-amino-4-deoxy-L-arabinose transferase-like glycosyltransferase</fullName>
    </submittedName>
</protein>
<dbReference type="GO" id="GO:0010041">
    <property type="term" value="P:response to iron(III) ion"/>
    <property type="evidence" value="ECO:0007669"/>
    <property type="project" value="TreeGrafter"/>
</dbReference>
<keyword evidence="6 8" id="KW-1133">Transmembrane helix</keyword>
<feature type="transmembrane region" description="Helical" evidence="8">
    <location>
        <begin position="349"/>
        <end position="372"/>
    </location>
</feature>
<dbReference type="GO" id="GO:0000030">
    <property type="term" value="F:mannosyltransferase activity"/>
    <property type="evidence" value="ECO:0007669"/>
    <property type="project" value="InterPro"/>
</dbReference>
<name>A0A368ZVV5_9FLAO</name>
<feature type="transmembrane region" description="Helical" evidence="8">
    <location>
        <begin position="295"/>
        <end position="313"/>
    </location>
</feature>
<evidence type="ECO:0000256" key="8">
    <source>
        <dbReference type="SAM" id="Phobius"/>
    </source>
</evidence>
<dbReference type="PANTHER" id="PTHR33908:SF3">
    <property type="entry name" value="UNDECAPRENYL PHOSPHATE-ALPHA-4-AMINO-4-DEOXY-L-ARABINOSE ARABINOSYL TRANSFERASE"/>
    <property type="match status" value="1"/>
</dbReference>
<organism evidence="10 11">
    <name type="scientific">Schleiferia thermophila</name>
    <dbReference type="NCBI Taxonomy" id="884107"/>
    <lineage>
        <taxon>Bacteria</taxon>
        <taxon>Pseudomonadati</taxon>
        <taxon>Bacteroidota</taxon>
        <taxon>Flavobacteriia</taxon>
        <taxon>Flavobacteriales</taxon>
        <taxon>Schleiferiaceae</taxon>
        <taxon>Schleiferia</taxon>
    </lineage>
</organism>
<gene>
    <name evidence="10" type="ORF">DES35_1099</name>
</gene>
<dbReference type="EMBL" id="QPJS01000009">
    <property type="protein sequence ID" value="RCX01083.1"/>
    <property type="molecule type" value="Genomic_DNA"/>
</dbReference>
<feature type="transmembrane region" description="Helical" evidence="8">
    <location>
        <begin position="426"/>
        <end position="445"/>
    </location>
</feature>
<sequence>MRKLTDITLISLISAILYFPFLGNVHLFDWDEINFAEIAREMNETGKYINAQIDFQNFTEKPPLFMWLQAISMKIFGVNEFAARFPNAFLGVLVSIVLYLIGSNTISSVFGWIWTLMWWSSILPHLYFKSGIIDPWFNFFIFTAFYLIIKHYHRYKKGNKKLTLLIYSGIFCGLALLTKGPVALLILTLVFLVYWIFEKFRWFLPFWQYLVFLFVSLFTFSIWLLVDYFVNGPDFIIEFTIRQWELLTKPDAGHKGFFGYHFVILFFGCVPSSSFLIAYLFDKAVSERNLFVKDLIKWMLILLSVVVVLFSLVKTKIVHYSSLAYYPITFVGAYYAYKILSKQLPVNKILKISFFTQFIALMIASFLVPFIFSNKQFITDKIKDPFAVENLEASLVIWRFLDYFPLLLSIACFAILISWRNKFNRLKLLLLTVINILWIQSFLYLHTGNIERISQGANIRFFKSLKNLDVYPITFNYRSYANLFYSEKRPASHPNAGNMEWLLYGDIDKPVYISVRTYHLNEFKEKVNDAKFIYSENGFYFFKREIPNAGLSK</sequence>
<keyword evidence="11" id="KW-1185">Reference proteome</keyword>
<evidence type="ECO:0000256" key="3">
    <source>
        <dbReference type="ARBA" id="ARBA00022676"/>
    </source>
</evidence>
<keyword evidence="5 8" id="KW-0812">Transmembrane</keyword>
<keyword evidence="7 8" id="KW-0472">Membrane</keyword>
<proteinExistence type="predicted"/>
<evidence type="ECO:0000313" key="10">
    <source>
        <dbReference type="EMBL" id="RCX01083.1"/>
    </source>
</evidence>
<dbReference type="GO" id="GO:0009103">
    <property type="term" value="P:lipopolysaccharide biosynthetic process"/>
    <property type="evidence" value="ECO:0007669"/>
    <property type="project" value="UniProtKB-ARBA"/>
</dbReference>
<dbReference type="InterPro" id="IPR050297">
    <property type="entry name" value="LipidA_mod_glycosyltrf_83"/>
</dbReference>
<feature type="transmembrane region" description="Helical" evidence="8">
    <location>
        <begin position="64"/>
        <end position="82"/>
    </location>
</feature>
<comment type="subcellular location">
    <subcellularLocation>
        <location evidence="1">Cell membrane</location>
        <topology evidence="1">Multi-pass membrane protein</topology>
    </subcellularLocation>
</comment>
<feature type="domain" description="ArnT-like N-terminal" evidence="9">
    <location>
        <begin position="34"/>
        <end position="229"/>
    </location>
</feature>
<evidence type="ECO:0000313" key="11">
    <source>
        <dbReference type="Proteomes" id="UP000253517"/>
    </source>
</evidence>
<evidence type="ECO:0000256" key="7">
    <source>
        <dbReference type="ARBA" id="ARBA00023136"/>
    </source>
</evidence>
<evidence type="ECO:0000256" key="6">
    <source>
        <dbReference type="ARBA" id="ARBA00022989"/>
    </source>
</evidence>
<feature type="transmembrane region" description="Helical" evidence="8">
    <location>
        <begin position="209"/>
        <end position="226"/>
    </location>
</feature>
<evidence type="ECO:0000256" key="5">
    <source>
        <dbReference type="ARBA" id="ARBA00022692"/>
    </source>
</evidence>
<keyword evidence="4 10" id="KW-0808">Transferase</keyword>
<dbReference type="Proteomes" id="UP000253517">
    <property type="component" value="Unassembled WGS sequence"/>
</dbReference>
<dbReference type="InterPro" id="IPR003342">
    <property type="entry name" value="ArnT-like_N"/>
</dbReference>
<evidence type="ECO:0000259" key="9">
    <source>
        <dbReference type="Pfam" id="PF02366"/>
    </source>
</evidence>
<feature type="transmembrane region" description="Helical" evidence="8">
    <location>
        <begin position="7"/>
        <end position="28"/>
    </location>
</feature>
<dbReference type="GO" id="GO:0016763">
    <property type="term" value="F:pentosyltransferase activity"/>
    <property type="evidence" value="ECO:0007669"/>
    <property type="project" value="TreeGrafter"/>
</dbReference>